<dbReference type="Gene3D" id="3.40.50.1390">
    <property type="entry name" value="Resolvase, N-terminal catalytic domain"/>
    <property type="match status" value="1"/>
</dbReference>
<dbReference type="SUPFAM" id="SSF53041">
    <property type="entry name" value="Resolvase-like"/>
    <property type="match status" value="1"/>
</dbReference>
<dbReference type="InterPro" id="IPR025827">
    <property type="entry name" value="Zn_ribbon_recom_dom"/>
</dbReference>
<reference evidence="3 4" key="1">
    <citation type="submission" date="2015-09" db="EMBL/GenBank/DDBJ databases">
        <authorList>
            <consortium name="Pathogen Informatics"/>
        </authorList>
    </citation>
    <scope>NUCLEOTIDE SEQUENCE [LARGE SCALE GENOMIC DNA]</scope>
    <source>
        <strain evidence="3 4">2789STDY5834970</strain>
    </source>
</reference>
<evidence type="ECO:0000259" key="2">
    <source>
        <dbReference type="PROSITE" id="PS51737"/>
    </source>
</evidence>
<dbReference type="RefSeq" id="WP_055186254.1">
    <property type="nucleotide sequence ID" value="NZ_CYXN01000014.1"/>
</dbReference>
<dbReference type="GO" id="GO:0000150">
    <property type="term" value="F:DNA strand exchange activity"/>
    <property type="evidence" value="ECO:0007669"/>
    <property type="project" value="InterPro"/>
</dbReference>
<dbReference type="PANTHER" id="PTHR30461">
    <property type="entry name" value="DNA-INVERTASE FROM LAMBDOID PROPHAGE"/>
    <property type="match status" value="1"/>
</dbReference>
<dbReference type="Pfam" id="PF13408">
    <property type="entry name" value="Zn_ribbon_recom"/>
    <property type="match status" value="1"/>
</dbReference>
<dbReference type="Gene3D" id="3.90.1750.20">
    <property type="entry name" value="Putative Large Serine Recombinase, Chain B, Domain 2"/>
    <property type="match status" value="1"/>
</dbReference>
<protein>
    <submittedName>
        <fullName evidence="3">Transposon Tn1000 resolvase</fullName>
    </submittedName>
</protein>
<sequence length="564" mass="64335">MAAEKTKVYTYTRVSTAMQIDGYSLDAQKARMKAYADFNDYQIVGEYEDAGKSGKSIEGRASFCKMMDDIKAGKDGVAYVLVFKLSRFGRNAADVLSTLQVMQDFGVNLICVEDGIDSSKDAGKLMISVLSAVAEIERENIRVQTMEGRIQKAREGRWNGGFAPYGYRLVDGKLEVNEEEAPAIRTIFDQYVNTDMGATGVAKYLENHGISKIQRQNGKNPLFSSSTIQKILKNPVYCGKIAFGRRRTEKVKGTRNEYKLVEQDSYLLVDGLHEGLVSEEVWQAAQVKMKANAQKYELVARPKTDRVHLLSNIVKCPVCGAGMYGNKSIKKRPDGTKYKDFYYYGCKHRNMQRGYKCDYRKQIQEEVLDAAVAEVVSKLVSNPRFAAMMQEKINMKVDTTAIEQEIAAYEKQLRQHYSTKSRLMEEIDSLDPDDRHFIARKSDLDDRLYKMYDKIEEVENGLMDARAKKQSIEADKITGDNIYKILICFDKLYATMTEAERRRLVEILIDEVQIYPERQPNGQWLKSVRFKLPIIDHDLELSLDNQDRVEVVCALSKASARRVR</sequence>
<dbReference type="InterPro" id="IPR011109">
    <property type="entry name" value="DNA_bind_recombinase_dom"/>
</dbReference>
<dbReference type="Pfam" id="PF00239">
    <property type="entry name" value="Resolvase"/>
    <property type="match status" value="1"/>
</dbReference>
<organism evidence="3 4">
    <name type="scientific">Faecalibacterium prausnitzii</name>
    <dbReference type="NCBI Taxonomy" id="853"/>
    <lineage>
        <taxon>Bacteria</taxon>
        <taxon>Bacillati</taxon>
        <taxon>Bacillota</taxon>
        <taxon>Clostridia</taxon>
        <taxon>Eubacteriales</taxon>
        <taxon>Oscillospiraceae</taxon>
        <taxon>Faecalibacterium</taxon>
    </lineage>
</organism>
<dbReference type="PROSITE" id="PS51736">
    <property type="entry name" value="RECOMBINASES_3"/>
    <property type="match status" value="1"/>
</dbReference>
<dbReference type="EMBL" id="CYXN01000014">
    <property type="protein sequence ID" value="CUN07751.1"/>
    <property type="molecule type" value="Genomic_DNA"/>
</dbReference>
<dbReference type="InterPro" id="IPR038109">
    <property type="entry name" value="DNA_bind_recomb_sf"/>
</dbReference>
<dbReference type="OrthoDB" id="9781670at2"/>
<feature type="domain" description="Recombinase" evidence="2">
    <location>
        <begin position="164"/>
        <end position="295"/>
    </location>
</feature>
<dbReference type="PANTHER" id="PTHR30461:SF23">
    <property type="entry name" value="DNA RECOMBINASE-RELATED"/>
    <property type="match status" value="1"/>
</dbReference>
<evidence type="ECO:0000313" key="3">
    <source>
        <dbReference type="EMBL" id="CUN07751.1"/>
    </source>
</evidence>
<dbReference type="InterPro" id="IPR036162">
    <property type="entry name" value="Resolvase-like_N_sf"/>
</dbReference>
<accession>A0A173TYJ4</accession>
<dbReference type="SMART" id="SM00857">
    <property type="entry name" value="Resolvase"/>
    <property type="match status" value="1"/>
</dbReference>
<gene>
    <name evidence="3" type="primary">tnpR_3</name>
    <name evidence="3" type="ORF">ERS852582_01819</name>
</gene>
<evidence type="ECO:0000259" key="1">
    <source>
        <dbReference type="PROSITE" id="PS51736"/>
    </source>
</evidence>
<dbReference type="GO" id="GO:0003677">
    <property type="term" value="F:DNA binding"/>
    <property type="evidence" value="ECO:0007669"/>
    <property type="project" value="InterPro"/>
</dbReference>
<feature type="domain" description="Resolvase/invertase-type recombinase catalytic" evidence="1">
    <location>
        <begin position="7"/>
        <end position="156"/>
    </location>
</feature>
<dbReference type="Pfam" id="PF07508">
    <property type="entry name" value="Recombinase"/>
    <property type="match status" value="1"/>
</dbReference>
<name>A0A173TYJ4_9FIRM</name>
<dbReference type="Proteomes" id="UP000095649">
    <property type="component" value="Unassembled WGS sequence"/>
</dbReference>
<dbReference type="CDD" id="cd00338">
    <property type="entry name" value="Ser_Recombinase"/>
    <property type="match status" value="1"/>
</dbReference>
<dbReference type="InterPro" id="IPR050639">
    <property type="entry name" value="SSR_resolvase"/>
</dbReference>
<dbReference type="InterPro" id="IPR006119">
    <property type="entry name" value="Resolv_N"/>
</dbReference>
<proteinExistence type="predicted"/>
<dbReference type="AlphaFoldDB" id="A0A173TYJ4"/>
<dbReference type="PROSITE" id="PS51737">
    <property type="entry name" value="RECOMBINASE_DNA_BIND"/>
    <property type="match status" value="1"/>
</dbReference>
<evidence type="ECO:0000313" key="4">
    <source>
        <dbReference type="Proteomes" id="UP000095649"/>
    </source>
</evidence>